<organism evidence="1 2">
    <name type="scientific">Anaerostipes caccae (strain DSM 14662 / CCUG 47493 / JCM 13470 / NCIMB 13811 / L1-92)</name>
    <dbReference type="NCBI Taxonomy" id="411490"/>
    <lineage>
        <taxon>Bacteria</taxon>
        <taxon>Bacillati</taxon>
        <taxon>Bacillota</taxon>
        <taxon>Clostridia</taxon>
        <taxon>Lachnospirales</taxon>
        <taxon>Lachnospiraceae</taxon>
        <taxon>Anaerostipes</taxon>
    </lineage>
</organism>
<dbReference type="EMBL" id="ABAX03000014">
    <property type="protein sequence ID" value="EDR96885.1"/>
    <property type="molecule type" value="Genomic_DNA"/>
</dbReference>
<name>B0MFL6_ANACD</name>
<evidence type="ECO:0000313" key="1">
    <source>
        <dbReference type="EMBL" id="EDR96885.1"/>
    </source>
</evidence>
<gene>
    <name evidence="1" type="ORF">ANACAC_02114</name>
</gene>
<evidence type="ECO:0000313" key="2">
    <source>
        <dbReference type="Proteomes" id="UP000004935"/>
    </source>
</evidence>
<keyword evidence="2" id="KW-1185">Reference proteome</keyword>
<dbReference type="HOGENOM" id="CLU_3264787_0_0_9"/>
<sequence>MAEAVKNVMLMMAKKTLLRILRIISDFTLPSLISSSLSNYT</sequence>
<protein>
    <submittedName>
        <fullName evidence="1">Uncharacterized protein</fullName>
    </submittedName>
</protein>
<dbReference type="AlphaFoldDB" id="B0MFL6"/>
<accession>B0MFL6</accession>
<dbReference type="Proteomes" id="UP000004935">
    <property type="component" value="Unassembled WGS sequence"/>
</dbReference>
<reference evidence="1" key="1">
    <citation type="submission" date="2007-11" db="EMBL/GenBank/DDBJ databases">
        <authorList>
            <person name="Fulton L."/>
            <person name="Clifton S."/>
            <person name="Fulton B."/>
            <person name="Xu J."/>
            <person name="Minx P."/>
            <person name="Pepin K.H."/>
            <person name="Johnson M."/>
            <person name="Thiruvilangam P."/>
            <person name="Bhonagiri V."/>
            <person name="Nash W.E."/>
            <person name="Mardis E.R."/>
            <person name="Wilson R.K."/>
        </authorList>
    </citation>
    <scope>NUCLEOTIDE SEQUENCE [LARGE SCALE GENOMIC DNA]</scope>
    <source>
        <strain evidence="1">DSM 14662</strain>
    </source>
</reference>
<reference evidence="1" key="2">
    <citation type="submission" date="2013-11" db="EMBL/GenBank/DDBJ databases">
        <title>Draft genome sequence of Anaerostipes caccae (DSM 14662).</title>
        <authorList>
            <person name="Sudarsanam P."/>
            <person name="Ley R."/>
            <person name="Guruge J."/>
            <person name="Turnbaugh P.J."/>
            <person name="Mahowald M."/>
            <person name="Liep D."/>
            <person name="Gordon J."/>
        </authorList>
    </citation>
    <scope>NUCLEOTIDE SEQUENCE</scope>
    <source>
        <strain evidence="1">DSM 14662</strain>
    </source>
</reference>
<proteinExistence type="predicted"/>
<comment type="caution">
    <text evidence="1">The sequence shown here is derived from an EMBL/GenBank/DDBJ whole genome shotgun (WGS) entry which is preliminary data.</text>
</comment>